<name>A0A933ICB1_UNCT6</name>
<feature type="non-terminal residue" evidence="2">
    <location>
        <position position="59"/>
    </location>
</feature>
<dbReference type="EMBL" id="JACQXR010000108">
    <property type="protein sequence ID" value="MBI4727182.1"/>
    <property type="molecule type" value="Genomic_DNA"/>
</dbReference>
<evidence type="ECO:0000259" key="1">
    <source>
        <dbReference type="Pfam" id="PF14690"/>
    </source>
</evidence>
<organism evidence="2 3">
    <name type="scientific">candidate division TA06 bacterium</name>
    <dbReference type="NCBI Taxonomy" id="2250710"/>
    <lineage>
        <taxon>Bacteria</taxon>
        <taxon>Bacteria division TA06</taxon>
    </lineage>
</organism>
<proteinExistence type="predicted"/>
<dbReference type="InterPro" id="IPR029261">
    <property type="entry name" value="Transposase_Znf"/>
</dbReference>
<gene>
    <name evidence="2" type="ORF">HY768_08185</name>
</gene>
<dbReference type="Proteomes" id="UP000736328">
    <property type="component" value="Unassembled WGS sequence"/>
</dbReference>
<protein>
    <submittedName>
        <fullName evidence="2">Transposase family protein</fullName>
    </submittedName>
</protein>
<evidence type="ECO:0000313" key="3">
    <source>
        <dbReference type="Proteomes" id="UP000736328"/>
    </source>
</evidence>
<feature type="domain" description="Transposase IS204/IS1001/IS1096/IS1165 zinc-finger" evidence="1">
    <location>
        <begin position="2"/>
        <end position="44"/>
    </location>
</feature>
<reference evidence="2" key="1">
    <citation type="submission" date="2020-07" db="EMBL/GenBank/DDBJ databases">
        <title>Huge and variable diversity of episymbiotic CPR bacteria and DPANN archaea in groundwater ecosystems.</title>
        <authorList>
            <person name="He C.Y."/>
            <person name="Keren R."/>
            <person name="Whittaker M."/>
            <person name="Farag I.F."/>
            <person name="Doudna J."/>
            <person name="Cate J.H.D."/>
            <person name="Banfield J.F."/>
        </authorList>
    </citation>
    <scope>NUCLEOTIDE SEQUENCE</scope>
    <source>
        <strain evidence="2">NC_groundwater_1520_Pr4_B-0.1um_53_5</strain>
    </source>
</reference>
<sequence>MCGTCGKVHHSWYDRTTRQVRDLSCGDKRTYLEFEVRRVDCKRCGAVKTERLDWLADNP</sequence>
<dbReference type="AlphaFoldDB" id="A0A933ICB1"/>
<accession>A0A933ICB1</accession>
<dbReference type="Pfam" id="PF14690">
    <property type="entry name" value="Zn_ribbon_ISL3"/>
    <property type="match status" value="1"/>
</dbReference>
<evidence type="ECO:0000313" key="2">
    <source>
        <dbReference type="EMBL" id="MBI4727182.1"/>
    </source>
</evidence>
<comment type="caution">
    <text evidence="2">The sequence shown here is derived from an EMBL/GenBank/DDBJ whole genome shotgun (WGS) entry which is preliminary data.</text>
</comment>